<reference evidence="6 7" key="1">
    <citation type="journal article" date="2015" name="Genome Announc.">
        <title>Bifidobacterium pseudolongum Strain PV8-2, Isolated from a Stool Sample of an Anemic Kenyan Infant.</title>
        <authorList>
            <person name="Vazquez-Gutierrez P."/>
            <person name="Lacroix C."/>
            <person name="Chassard C."/>
            <person name="Klumpp J."/>
            <person name="Stevens M.J."/>
            <person name="Jans C."/>
        </authorList>
    </citation>
    <scope>NUCLEOTIDE SEQUENCE [LARGE SCALE GENOMIC DNA]</scope>
    <source>
        <strain evidence="6 7">PV8-2</strain>
    </source>
</reference>
<dbReference type="Gene3D" id="3.90.550.10">
    <property type="entry name" value="Spore Coat Polysaccharide Biosynthesis Protein SpsA, Chain A"/>
    <property type="match status" value="1"/>
</dbReference>
<dbReference type="InterPro" id="IPR029044">
    <property type="entry name" value="Nucleotide-diphossugar_trans"/>
</dbReference>
<dbReference type="RefSeq" id="WP_039172470.1">
    <property type="nucleotide sequence ID" value="NZ_CP007457.1"/>
</dbReference>
<keyword evidence="4" id="KW-0808">Transferase</keyword>
<evidence type="ECO:0000256" key="4">
    <source>
        <dbReference type="ARBA" id="ARBA00022679"/>
    </source>
</evidence>
<dbReference type="GO" id="GO:0016757">
    <property type="term" value="F:glycosyltransferase activity"/>
    <property type="evidence" value="ECO:0007669"/>
    <property type="project" value="UniProtKB-KW"/>
</dbReference>
<evidence type="ECO:0000259" key="5">
    <source>
        <dbReference type="Pfam" id="PF00535"/>
    </source>
</evidence>
<dbReference type="STRING" id="1447715.AH67_07625"/>
<proteinExistence type="inferred from homology"/>
<keyword evidence="7" id="KW-1185">Reference proteome</keyword>
<sequence>MREIFGVVILNYLNYTDTIACVDSIRKQSLQPKRIVIVDNASPNESHTKLVERFMGDADVDVLQTDKNLGYARGNNVGIAHLKQQGIINAFISNPDVTFADPDYFSKLCALETPENVAMIGTRIVDEHGSDQSPYPVAVVASRSTGKKLMTFLKDLAKYMLAVMRIMPPVKRGASGASSPQQEETFPHMENVVLNPAEHMLHGAAIFFVGDYLKRFDGYYKGTFLYGEEDALALICQREELCQLYAGTLELVHAGTSSTDMAWKKKVVKRKSLYWREGRMKVDWLALLPLKSFERKY</sequence>
<comment type="similarity">
    <text evidence="2">Belongs to the glycosyltransferase 2 family.</text>
</comment>
<dbReference type="Proteomes" id="UP000030636">
    <property type="component" value="Chromosome"/>
</dbReference>
<gene>
    <name evidence="6" type="ORF">AH67_07625</name>
</gene>
<protein>
    <recommendedName>
        <fullName evidence="5">Glycosyltransferase 2-like domain-containing protein</fullName>
    </recommendedName>
</protein>
<keyword evidence="3" id="KW-0328">Glycosyltransferase</keyword>
<dbReference type="EMBL" id="CP007457">
    <property type="protein sequence ID" value="AIZ17100.1"/>
    <property type="molecule type" value="Genomic_DNA"/>
</dbReference>
<dbReference type="OrthoDB" id="9771846at2"/>
<dbReference type="InterPro" id="IPR001173">
    <property type="entry name" value="Glyco_trans_2-like"/>
</dbReference>
<evidence type="ECO:0000256" key="3">
    <source>
        <dbReference type="ARBA" id="ARBA00022676"/>
    </source>
</evidence>
<comment type="pathway">
    <text evidence="1">Cell wall biogenesis; cell wall polysaccharide biosynthesis.</text>
</comment>
<evidence type="ECO:0000256" key="2">
    <source>
        <dbReference type="ARBA" id="ARBA00006739"/>
    </source>
</evidence>
<dbReference type="PANTHER" id="PTHR43179">
    <property type="entry name" value="RHAMNOSYLTRANSFERASE WBBL"/>
    <property type="match status" value="1"/>
</dbReference>
<dbReference type="AlphaFoldDB" id="A0A0A7ICZ8"/>
<evidence type="ECO:0000313" key="7">
    <source>
        <dbReference type="Proteomes" id="UP000030636"/>
    </source>
</evidence>
<organism evidence="6 7">
    <name type="scientific">Bifidobacterium pseudolongum PV8-2</name>
    <dbReference type="NCBI Taxonomy" id="1447715"/>
    <lineage>
        <taxon>Bacteria</taxon>
        <taxon>Bacillati</taxon>
        <taxon>Actinomycetota</taxon>
        <taxon>Actinomycetes</taxon>
        <taxon>Bifidobacteriales</taxon>
        <taxon>Bifidobacteriaceae</taxon>
        <taxon>Bifidobacterium</taxon>
    </lineage>
</organism>
<dbReference type="KEGG" id="bpsp:AH67_07625"/>
<feature type="domain" description="Glycosyltransferase 2-like" evidence="5">
    <location>
        <begin position="7"/>
        <end position="129"/>
    </location>
</feature>
<accession>A0A0A7ICZ8</accession>
<name>A0A0A7ICZ8_9BIFI</name>
<evidence type="ECO:0000313" key="6">
    <source>
        <dbReference type="EMBL" id="AIZ17100.1"/>
    </source>
</evidence>
<evidence type="ECO:0000256" key="1">
    <source>
        <dbReference type="ARBA" id="ARBA00004776"/>
    </source>
</evidence>
<dbReference type="SUPFAM" id="SSF53448">
    <property type="entry name" value="Nucleotide-diphospho-sugar transferases"/>
    <property type="match status" value="1"/>
</dbReference>
<dbReference type="Pfam" id="PF00535">
    <property type="entry name" value="Glycos_transf_2"/>
    <property type="match status" value="1"/>
</dbReference>
<dbReference type="PANTHER" id="PTHR43179:SF12">
    <property type="entry name" value="GALACTOFURANOSYLTRANSFERASE GLFT2"/>
    <property type="match status" value="1"/>
</dbReference>
<dbReference type="HOGENOM" id="CLU_023845_6_0_11"/>